<dbReference type="Proteomes" id="UP001201985">
    <property type="component" value="Unassembled WGS sequence"/>
</dbReference>
<feature type="compositionally biased region" description="Polar residues" evidence="1">
    <location>
        <begin position="1"/>
        <end position="10"/>
    </location>
</feature>
<proteinExistence type="predicted"/>
<feature type="region of interest" description="Disordered" evidence="1">
    <location>
        <begin position="1"/>
        <end position="23"/>
    </location>
</feature>
<evidence type="ECO:0000313" key="2">
    <source>
        <dbReference type="EMBL" id="MCI0753878.1"/>
    </source>
</evidence>
<name>A0ABS9W495_9PROT</name>
<evidence type="ECO:0000313" key="3">
    <source>
        <dbReference type="Proteomes" id="UP001201985"/>
    </source>
</evidence>
<dbReference type="EMBL" id="JALBUU010000004">
    <property type="protein sequence ID" value="MCI0753878.1"/>
    <property type="molecule type" value="Genomic_DNA"/>
</dbReference>
<accession>A0ABS9W495</accession>
<dbReference type="RefSeq" id="WP_202910611.1">
    <property type="nucleotide sequence ID" value="NZ_JALBUU010000004.1"/>
</dbReference>
<comment type="caution">
    <text evidence="2">The sequence shown here is derived from an EMBL/GenBank/DDBJ whole genome shotgun (WGS) entry which is preliminary data.</text>
</comment>
<keyword evidence="3" id="KW-1185">Reference proteome</keyword>
<organism evidence="2 3">
    <name type="scientific">Teichococcus vastitatis</name>
    <dbReference type="NCBI Taxonomy" id="2307076"/>
    <lineage>
        <taxon>Bacteria</taxon>
        <taxon>Pseudomonadati</taxon>
        <taxon>Pseudomonadota</taxon>
        <taxon>Alphaproteobacteria</taxon>
        <taxon>Acetobacterales</taxon>
        <taxon>Roseomonadaceae</taxon>
        <taxon>Roseomonas</taxon>
    </lineage>
</organism>
<feature type="compositionally biased region" description="Basic and acidic residues" evidence="1">
    <location>
        <begin position="14"/>
        <end position="23"/>
    </location>
</feature>
<gene>
    <name evidence="2" type="ORF">MON41_08915</name>
</gene>
<protein>
    <submittedName>
        <fullName evidence="2">Uncharacterized protein</fullName>
    </submittedName>
</protein>
<sequence>MEQEQWSRNGNEAGAEHDWHRGRRDDQRTWLESQHEHFQFDQQKRIEFSTSSIGVHKEGT</sequence>
<evidence type="ECO:0000256" key="1">
    <source>
        <dbReference type="SAM" id="MobiDB-lite"/>
    </source>
</evidence>
<reference evidence="2 3" key="1">
    <citation type="submission" date="2022-03" db="EMBL/GenBank/DDBJ databases">
        <title>Complete genome analysis of Roseomonas KG 17.1 : a prolific producer of plant growth promoters.</title>
        <authorList>
            <person name="Saadouli I."/>
            <person name="Najjari A."/>
            <person name="Mosbah A."/>
            <person name="Ouzari H.I."/>
        </authorList>
    </citation>
    <scope>NUCLEOTIDE SEQUENCE [LARGE SCALE GENOMIC DNA]</scope>
    <source>
        <strain evidence="2 3">KG17-1</strain>
    </source>
</reference>